<feature type="domain" description="Siphovirus-type tail component RIFT-related" evidence="1">
    <location>
        <begin position="18"/>
        <end position="121"/>
    </location>
</feature>
<proteinExistence type="predicted"/>
<dbReference type="Gene3D" id="2.60.120.860">
    <property type="match status" value="1"/>
</dbReference>
<protein>
    <submittedName>
        <fullName evidence="3">Putative phage tail component, N-terminal domain-containing protein</fullName>
    </submittedName>
</protein>
<dbReference type="InterPro" id="IPR054738">
    <property type="entry name" value="Siphovirus-type_tail_C"/>
</dbReference>
<organism evidence="3 4">
    <name type="scientific">Halobacillus aidingensis</name>
    <dbReference type="NCBI Taxonomy" id="240303"/>
    <lineage>
        <taxon>Bacteria</taxon>
        <taxon>Bacillati</taxon>
        <taxon>Bacillota</taxon>
        <taxon>Bacilli</taxon>
        <taxon>Bacillales</taxon>
        <taxon>Bacillaceae</taxon>
        <taxon>Halobacillus</taxon>
    </lineage>
</organism>
<dbReference type="Pfam" id="PF05709">
    <property type="entry name" value="Sipho_tail"/>
    <property type="match status" value="1"/>
</dbReference>
<evidence type="ECO:0000259" key="2">
    <source>
        <dbReference type="Pfam" id="PF22768"/>
    </source>
</evidence>
<reference evidence="4" key="1">
    <citation type="submission" date="2016-10" db="EMBL/GenBank/DDBJ databases">
        <authorList>
            <person name="Varghese N."/>
            <person name="Submissions S."/>
        </authorList>
    </citation>
    <scope>NUCLEOTIDE SEQUENCE [LARGE SCALE GENOMIC DNA]</scope>
    <source>
        <strain evidence="4">CGMCC 1.3703</strain>
    </source>
</reference>
<dbReference type="InterPro" id="IPR006520">
    <property type="entry name" value="Dit_BPSPP_N"/>
</dbReference>
<dbReference type="RefSeq" id="WP_089652296.1">
    <property type="nucleotide sequence ID" value="NZ_FNIZ01000008.1"/>
</dbReference>
<evidence type="ECO:0000313" key="4">
    <source>
        <dbReference type="Proteomes" id="UP000198860"/>
    </source>
</evidence>
<dbReference type="EMBL" id="FNIZ01000008">
    <property type="protein sequence ID" value="SDO79122.1"/>
    <property type="molecule type" value="Genomic_DNA"/>
</dbReference>
<dbReference type="InterPro" id="IPR008841">
    <property type="entry name" value="Siphovirus-type_tail_N"/>
</dbReference>
<name>A0A1H0MF80_HALAD</name>
<dbReference type="Pfam" id="PF22768">
    <property type="entry name" value="SPP1_Dit"/>
    <property type="match status" value="1"/>
</dbReference>
<evidence type="ECO:0000259" key="1">
    <source>
        <dbReference type="Pfam" id="PF05709"/>
    </source>
</evidence>
<dbReference type="Proteomes" id="UP000198860">
    <property type="component" value="Unassembled WGS sequence"/>
</dbReference>
<dbReference type="OrthoDB" id="3078561at2"/>
<accession>A0A1H0MF80</accession>
<dbReference type="AlphaFoldDB" id="A0A1H0MF80"/>
<dbReference type="STRING" id="240303.SAMN05421677_10819"/>
<keyword evidence="4" id="KW-1185">Reference proteome</keyword>
<sequence length="484" mass="54019">MNLTFNSTRKPWIHLLEGRSKPPFAPINRTTIDIPGTDGSFLQSTRRGPLLIQQPVGFKVLDDAHALQIKDELADWLFTEEKAVLQFDDEPGRYYYAVVTNTIEDLTRFVDKRSGTIQFLCLDPNGYGADVPPQSLGSHTTLFNEGTAEAYPVFEIDVIQSITRLEITNLSLENQAGGSPSIILGRNKARTETAFQKEELVFHDTMTSTSSWTTAQEVDNGYISGEMGADSDGFYAELVGEEILPHKWQGPSLIKGIGQSLQDFRADILIQSPNINFETGLMDVYLRDANGNTMGKVGFGDAWEGQDQNFGFGQVGDYNTGHKVYAFAKYPYGWNDFDGVIRIVREGDIWRWYFAKIENGVHNWVYSTLRYTDNAGQYMAPITDVQVAMRIWPLTSSTDMKIKDIKLYKINQPQGESEVPIMAEAGDKITIDTRTGLIAKNGEPQLTLADVRTQMFPLAPGYNQLVVASNGSVNASVSYTNTYK</sequence>
<evidence type="ECO:0000313" key="3">
    <source>
        <dbReference type="EMBL" id="SDO79122.1"/>
    </source>
</evidence>
<feature type="domain" description="Siphovirus-type tail component C-terminal" evidence="2">
    <location>
        <begin position="405"/>
        <end position="483"/>
    </location>
</feature>
<gene>
    <name evidence="3" type="ORF">SAMN05421677_10819</name>
</gene>
<dbReference type="NCBIfam" id="TIGR01633">
    <property type="entry name" value="phi3626_gp14_N"/>
    <property type="match status" value="1"/>
</dbReference>
<dbReference type="Gene3D" id="2.40.30.200">
    <property type="match status" value="1"/>
</dbReference>